<feature type="domain" description="TsaA-like" evidence="3">
    <location>
        <begin position="24"/>
        <end position="159"/>
    </location>
</feature>
<dbReference type="PROSITE" id="PS51668">
    <property type="entry name" value="TSAA_2"/>
    <property type="match status" value="1"/>
</dbReference>
<dbReference type="InterPro" id="IPR036414">
    <property type="entry name" value="YaeB_N_sf"/>
</dbReference>
<keyword evidence="5" id="KW-1185">Reference proteome</keyword>
<evidence type="ECO:0000259" key="3">
    <source>
        <dbReference type="PROSITE" id="PS51668"/>
    </source>
</evidence>
<accession>A0A1V8RW08</accession>
<evidence type="ECO:0000256" key="1">
    <source>
        <dbReference type="ARBA" id="ARBA00022691"/>
    </source>
</evidence>
<dbReference type="Gene3D" id="2.40.30.70">
    <property type="entry name" value="YaeB-like"/>
    <property type="match status" value="1"/>
</dbReference>
<name>A0A1V8RW08_9HYPH</name>
<dbReference type="RefSeq" id="WP_080917908.1">
    <property type="nucleotide sequence ID" value="NZ_MDET01000001.1"/>
</dbReference>
<dbReference type="InterPro" id="IPR036413">
    <property type="entry name" value="YaeB-like_sf"/>
</dbReference>
<evidence type="ECO:0000313" key="5">
    <source>
        <dbReference type="Proteomes" id="UP000191905"/>
    </source>
</evidence>
<dbReference type="Proteomes" id="UP000191905">
    <property type="component" value="Unassembled WGS sequence"/>
</dbReference>
<dbReference type="InterPro" id="IPR023370">
    <property type="entry name" value="TrmO-like_N"/>
</dbReference>
<dbReference type="GO" id="GO:0032259">
    <property type="term" value="P:methylation"/>
    <property type="evidence" value="ECO:0007669"/>
    <property type="project" value="UniProtKB-KW"/>
</dbReference>
<dbReference type="GO" id="GO:0008168">
    <property type="term" value="F:methyltransferase activity"/>
    <property type="evidence" value="ECO:0007669"/>
    <property type="project" value="UniProtKB-KW"/>
</dbReference>
<comment type="similarity">
    <text evidence="2">Belongs to the tRNA methyltransferase O family.</text>
</comment>
<dbReference type="AlphaFoldDB" id="A0A1V8RW08"/>
<proteinExistence type="inferred from homology"/>
<keyword evidence="1" id="KW-0949">S-adenosyl-L-methionine</keyword>
<evidence type="ECO:0000313" key="4">
    <source>
        <dbReference type="EMBL" id="OQM77333.1"/>
    </source>
</evidence>
<dbReference type="PROSITE" id="PS01318">
    <property type="entry name" value="TSAA_1"/>
    <property type="match status" value="1"/>
</dbReference>
<reference evidence="4 5" key="1">
    <citation type="journal article" date="2016" name="Int. J. Syst. Evol. Microbiol.">
        <title>Pseudaminobacter manganicus sp. nov., isolated from sludge of a manganese mine.</title>
        <authorList>
            <person name="Li J."/>
            <person name="Huang J."/>
            <person name="Liao S."/>
            <person name="Wang G."/>
        </authorList>
    </citation>
    <scope>NUCLEOTIDE SEQUENCE [LARGE SCALE GENOMIC DNA]</scope>
    <source>
        <strain evidence="4 5">JH-7</strain>
    </source>
</reference>
<dbReference type="NCBIfam" id="TIGR00104">
    <property type="entry name" value="tRNA_TsaA"/>
    <property type="match status" value="1"/>
</dbReference>
<evidence type="ECO:0000256" key="2">
    <source>
        <dbReference type="ARBA" id="ARBA00033753"/>
    </source>
</evidence>
<keyword evidence="4" id="KW-0808">Transferase</keyword>
<organism evidence="4 5">
    <name type="scientific">Manganibacter manganicus</name>
    <dbReference type="NCBI Taxonomy" id="1873176"/>
    <lineage>
        <taxon>Bacteria</taxon>
        <taxon>Pseudomonadati</taxon>
        <taxon>Pseudomonadota</taxon>
        <taxon>Alphaproteobacteria</taxon>
        <taxon>Hyphomicrobiales</taxon>
        <taxon>Phyllobacteriaceae</taxon>
        <taxon>Manganibacter</taxon>
    </lineage>
</organism>
<dbReference type="STRING" id="1873176.BFN67_00320"/>
<dbReference type="PANTHER" id="PTHR12818:SF0">
    <property type="entry name" value="TRNA (ADENINE(37)-N6)-METHYLTRANSFERASE"/>
    <property type="match status" value="1"/>
</dbReference>
<sequence length="167" mass="18159">MFDIRDGERVLVDDPVTMAADGHIVFIGRIASPWTTREACPKNMRAAREAAKSATLHLDEPYRAGLLGLEGASHAVILTWLDRAPRNLIVQKPRHASEAKGVFALRSPVRPNPIGLHIVHLTALDIDKGRLELDAIDVLDGTPVIDIKPYFPSNDAFPDAVTGRSGA</sequence>
<dbReference type="SUPFAM" id="SSF118196">
    <property type="entry name" value="YaeB-like"/>
    <property type="match status" value="1"/>
</dbReference>
<dbReference type="EMBL" id="MDET01000001">
    <property type="protein sequence ID" value="OQM77333.1"/>
    <property type="molecule type" value="Genomic_DNA"/>
</dbReference>
<gene>
    <name evidence="4" type="ORF">BFN67_00320</name>
</gene>
<dbReference type="PANTHER" id="PTHR12818">
    <property type="entry name" value="TRNA (ADENINE(37)-N6)-METHYLTRANSFERASE"/>
    <property type="match status" value="1"/>
</dbReference>
<dbReference type="InterPro" id="IPR023368">
    <property type="entry name" value="UPF0066_cons_site"/>
</dbReference>
<comment type="caution">
    <text evidence="4">The sequence shown here is derived from an EMBL/GenBank/DDBJ whole genome shotgun (WGS) entry which is preliminary data.</text>
</comment>
<dbReference type="CDD" id="cd09281">
    <property type="entry name" value="UPF0066"/>
    <property type="match status" value="1"/>
</dbReference>
<dbReference type="Pfam" id="PF01980">
    <property type="entry name" value="TrmO_N"/>
    <property type="match status" value="1"/>
</dbReference>
<keyword evidence="4" id="KW-0489">Methyltransferase</keyword>
<dbReference type="OrthoDB" id="9804309at2"/>
<dbReference type="InterPro" id="IPR040372">
    <property type="entry name" value="YaeB-like"/>
</dbReference>
<protein>
    <submittedName>
        <fullName evidence="4">tRNA-Thr(GGU) m(6)t(6)A37 methyltransferase TsaA</fullName>
    </submittedName>
</protein>